<reference evidence="7 8" key="1">
    <citation type="submission" date="2016-03" db="EMBL/GenBank/DDBJ databases">
        <authorList>
            <person name="Ploux O."/>
        </authorList>
    </citation>
    <scope>NUCLEOTIDE SEQUENCE [LARGE SCALE GENOMIC DNA]</scope>
    <source>
        <strain evidence="7 8">UAMH 11012</strain>
    </source>
</reference>
<name>A0A1L7WYF2_9HELO</name>
<dbReference type="SUPFAM" id="SSF54373">
    <property type="entry name" value="FAD-linked reductases, C-terminal domain"/>
    <property type="match status" value="1"/>
</dbReference>
<dbReference type="InterPro" id="IPR036188">
    <property type="entry name" value="FAD/NAD-bd_sf"/>
</dbReference>
<proteinExistence type="inferred from homology"/>
<dbReference type="PANTHER" id="PTHR13789">
    <property type="entry name" value="MONOOXYGENASE"/>
    <property type="match status" value="1"/>
</dbReference>
<evidence type="ECO:0000313" key="8">
    <source>
        <dbReference type="Proteomes" id="UP000184330"/>
    </source>
</evidence>
<evidence type="ECO:0000256" key="2">
    <source>
        <dbReference type="ARBA" id="ARBA00022630"/>
    </source>
</evidence>
<dbReference type="EMBL" id="FJOG01000010">
    <property type="protein sequence ID" value="CZR57793.1"/>
    <property type="molecule type" value="Genomic_DNA"/>
</dbReference>
<evidence type="ECO:0000313" key="7">
    <source>
        <dbReference type="EMBL" id="CZR57793.1"/>
    </source>
</evidence>
<organism evidence="7 8">
    <name type="scientific">Phialocephala subalpina</name>
    <dbReference type="NCBI Taxonomy" id="576137"/>
    <lineage>
        <taxon>Eukaryota</taxon>
        <taxon>Fungi</taxon>
        <taxon>Dikarya</taxon>
        <taxon>Ascomycota</taxon>
        <taxon>Pezizomycotina</taxon>
        <taxon>Leotiomycetes</taxon>
        <taxon>Helotiales</taxon>
        <taxon>Mollisiaceae</taxon>
        <taxon>Phialocephala</taxon>
        <taxon>Phialocephala fortinii species complex</taxon>
    </lineage>
</organism>
<feature type="domain" description="FAD-binding" evidence="6">
    <location>
        <begin position="8"/>
        <end position="334"/>
    </location>
</feature>
<dbReference type="InterPro" id="IPR050493">
    <property type="entry name" value="FAD-dep_Monooxygenase_BioMet"/>
</dbReference>
<dbReference type="Proteomes" id="UP000184330">
    <property type="component" value="Unassembled WGS sequence"/>
</dbReference>
<keyword evidence="2" id="KW-0285">Flavoprotein</keyword>
<dbReference type="OrthoDB" id="9993796at2759"/>
<dbReference type="SUPFAM" id="SSF51905">
    <property type="entry name" value="FAD/NAD(P)-binding domain"/>
    <property type="match status" value="1"/>
</dbReference>
<dbReference type="Gene3D" id="3.50.50.60">
    <property type="entry name" value="FAD/NAD(P)-binding domain"/>
    <property type="match status" value="1"/>
</dbReference>
<evidence type="ECO:0000259" key="6">
    <source>
        <dbReference type="Pfam" id="PF01494"/>
    </source>
</evidence>
<evidence type="ECO:0000256" key="3">
    <source>
        <dbReference type="ARBA" id="ARBA00022827"/>
    </source>
</evidence>
<keyword evidence="3" id="KW-0274">FAD</keyword>
<dbReference type="AlphaFoldDB" id="A0A1L7WYF2"/>
<keyword evidence="4" id="KW-0560">Oxidoreductase</keyword>
<dbReference type="GO" id="GO:0004497">
    <property type="term" value="F:monooxygenase activity"/>
    <property type="evidence" value="ECO:0007669"/>
    <property type="project" value="UniProtKB-KW"/>
</dbReference>
<evidence type="ECO:0000256" key="5">
    <source>
        <dbReference type="ARBA" id="ARBA00023033"/>
    </source>
</evidence>
<evidence type="ECO:0000256" key="4">
    <source>
        <dbReference type="ARBA" id="ARBA00023002"/>
    </source>
</evidence>
<protein>
    <submittedName>
        <fullName evidence="7">Related to salicylate 1-monooxygenase</fullName>
    </submittedName>
</protein>
<accession>A0A1L7WYF2</accession>
<evidence type="ECO:0000256" key="1">
    <source>
        <dbReference type="ARBA" id="ARBA00007992"/>
    </source>
</evidence>
<dbReference type="Pfam" id="PF01494">
    <property type="entry name" value="FAD_binding_3"/>
    <property type="match status" value="1"/>
</dbReference>
<dbReference type="GO" id="GO:0071949">
    <property type="term" value="F:FAD binding"/>
    <property type="evidence" value="ECO:0007669"/>
    <property type="project" value="InterPro"/>
</dbReference>
<keyword evidence="8" id="KW-1185">Reference proteome</keyword>
<dbReference type="InterPro" id="IPR002938">
    <property type="entry name" value="FAD-bd"/>
</dbReference>
<sequence length="412" mass="45377">MSGSKPFKIVVVGGGIAGLAAAIGLRGPNRQIVVLERSAEHREIGAAISLQPNASKIVEKWGISSILEKKGATVDRGFRIYSPDGILRTTVPFSKDMFGADRMLYHRVDLLEGLKEAATSLDVPGLPVEIQLSSYAVSCACETGTVTLKDGSTVQGDLVVAADGIHSLLRQDVIGHDQQPVPTRLSAYRIIMPSELIEDIPETVKIINPQDPWTTMIFGHDRRIIMGPCRDGQMFSLVCLVPDEKMNEVSATDSWTSSGSKEHLLESFSDFPIWIKDKLKAAPSLGLWQLRDIDPLKTWHKGRCILIGDAAHAMLPLQGQGASQSMEDAEALQAMFSDVDGCPSKEEIENRLQEVFECRYERVSLIQKFSRQQAKPASNVEGNRITMDATEFMEYNCRYEGAKAWQAQQCGK</sequence>
<dbReference type="PRINTS" id="PR00420">
    <property type="entry name" value="RNGMNOXGNASE"/>
</dbReference>
<dbReference type="PANTHER" id="PTHR13789:SF314">
    <property type="entry name" value="FAD-BINDING DOMAIN-CONTAINING PROTEIN"/>
    <property type="match status" value="1"/>
</dbReference>
<comment type="similarity">
    <text evidence="1">Belongs to the paxM FAD-dependent monooxygenase family.</text>
</comment>
<gene>
    <name evidence="7" type="ORF">PAC_07682</name>
</gene>
<dbReference type="STRING" id="576137.A0A1L7WYF2"/>
<keyword evidence="5 7" id="KW-0503">Monooxygenase</keyword>